<keyword evidence="5 6" id="KW-0440">LIM domain</keyword>
<evidence type="ECO:0000313" key="11">
    <source>
        <dbReference type="EMBL" id="CRZ09457.1"/>
    </source>
</evidence>
<evidence type="ECO:0000256" key="5">
    <source>
        <dbReference type="ARBA" id="ARBA00023038"/>
    </source>
</evidence>
<dbReference type="CDD" id="cd08368">
    <property type="entry name" value="LIM"/>
    <property type="match status" value="2"/>
</dbReference>
<accession>A0A0H5R6S1</accession>
<dbReference type="Pfam" id="PF00412">
    <property type="entry name" value="LIM"/>
    <property type="match status" value="3"/>
</dbReference>
<dbReference type="Gene3D" id="2.10.110.10">
    <property type="entry name" value="Cysteine Rich Protein"/>
    <property type="match status" value="5"/>
</dbReference>
<feature type="domain" description="SH3" evidence="9">
    <location>
        <begin position="605"/>
        <end position="669"/>
    </location>
</feature>
<dbReference type="PROSITE" id="PS50002">
    <property type="entry name" value="SH3"/>
    <property type="match status" value="1"/>
</dbReference>
<dbReference type="SMART" id="SM00132">
    <property type="entry name" value="LIM"/>
    <property type="match status" value="5"/>
</dbReference>
<evidence type="ECO:0000256" key="4">
    <source>
        <dbReference type="ARBA" id="ARBA00022833"/>
    </source>
</evidence>
<dbReference type="InterPro" id="IPR001452">
    <property type="entry name" value="SH3_domain"/>
</dbReference>
<feature type="domain" description="LIM zinc-binding" evidence="10">
    <location>
        <begin position="1137"/>
        <end position="1198"/>
    </location>
</feature>
<evidence type="ECO:0000256" key="8">
    <source>
        <dbReference type="SAM" id="MobiDB-lite"/>
    </source>
</evidence>
<dbReference type="EMBL" id="HACM01009015">
    <property type="protein sequence ID" value="CRZ09457.1"/>
    <property type="molecule type" value="Transcribed_RNA"/>
</dbReference>
<dbReference type="PROSITE" id="PS00478">
    <property type="entry name" value="LIM_DOMAIN_1"/>
    <property type="match status" value="1"/>
</dbReference>
<dbReference type="GO" id="GO:0046872">
    <property type="term" value="F:metal ion binding"/>
    <property type="evidence" value="ECO:0007669"/>
    <property type="project" value="UniProtKB-KW"/>
</dbReference>
<dbReference type="InterPro" id="IPR001781">
    <property type="entry name" value="Znf_LIM"/>
</dbReference>
<evidence type="ECO:0000256" key="3">
    <source>
        <dbReference type="ARBA" id="ARBA00022737"/>
    </source>
</evidence>
<evidence type="ECO:0008006" key="12">
    <source>
        <dbReference type="Google" id="ProtNLM"/>
    </source>
</evidence>
<keyword evidence="3" id="KW-0677">Repeat</keyword>
<dbReference type="PROSITE" id="PS50023">
    <property type="entry name" value="LIM_DOMAIN_2"/>
    <property type="match status" value="3"/>
</dbReference>
<reference evidence="11" key="1">
    <citation type="submission" date="2015-04" db="EMBL/GenBank/DDBJ databases">
        <title>The genome sequence of the plant pathogenic Rhizarian Plasmodiophora brassicae reveals insights in its biotrophic life cycle and the origin of chitin synthesis.</title>
        <authorList>
            <person name="Schwelm A."/>
            <person name="Fogelqvist J."/>
            <person name="Knaust A."/>
            <person name="Julke S."/>
            <person name="Lilja T."/>
            <person name="Dhandapani V."/>
            <person name="Bonilla-Rosso G."/>
            <person name="Karlsson M."/>
            <person name="Shevchenko A."/>
            <person name="Choi S.R."/>
            <person name="Kim H.G."/>
            <person name="Park J.Y."/>
            <person name="Lim Y.P."/>
            <person name="Ludwig-Muller J."/>
            <person name="Dixelius C."/>
        </authorList>
    </citation>
    <scope>NUCLEOTIDE SEQUENCE</scope>
    <source>
        <tissue evidence="11">Potato root galls</tissue>
    </source>
</reference>
<name>A0A0H5R6S1_9EUKA</name>
<protein>
    <recommendedName>
        <fullName evidence="12">LIM zinc-binding domain-containing protein</fullName>
    </recommendedName>
</protein>
<feature type="domain" description="LIM zinc-binding" evidence="10">
    <location>
        <begin position="1003"/>
        <end position="1066"/>
    </location>
</feature>
<organism evidence="11">
    <name type="scientific">Spongospora subterranea</name>
    <dbReference type="NCBI Taxonomy" id="70186"/>
    <lineage>
        <taxon>Eukaryota</taxon>
        <taxon>Sar</taxon>
        <taxon>Rhizaria</taxon>
        <taxon>Endomyxa</taxon>
        <taxon>Phytomyxea</taxon>
        <taxon>Plasmodiophorida</taxon>
        <taxon>Plasmodiophoridae</taxon>
        <taxon>Spongospora</taxon>
    </lineage>
</organism>
<dbReference type="Pfam" id="PF15787">
    <property type="entry name" value="DUF4704"/>
    <property type="match status" value="1"/>
</dbReference>
<evidence type="ECO:0000259" key="10">
    <source>
        <dbReference type="PROSITE" id="PS50023"/>
    </source>
</evidence>
<keyword evidence="4 6" id="KW-0862">Zinc</keyword>
<feature type="domain" description="LIM zinc-binding" evidence="10">
    <location>
        <begin position="1205"/>
        <end position="1268"/>
    </location>
</feature>
<keyword evidence="1 7" id="KW-0728">SH3 domain</keyword>
<feature type="compositionally biased region" description="Basic and acidic residues" evidence="8">
    <location>
        <begin position="778"/>
        <end position="792"/>
    </location>
</feature>
<evidence type="ECO:0000256" key="2">
    <source>
        <dbReference type="ARBA" id="ARBA00022723"/>
    </source>
</evidence>
<sequence>MLSCLRDYVSLSHRQCRHSLLLTSLEIGVMALDRDNLPQMIQTMLMAFGGCLAPEPDPNEKTGQLPDLSVQPIQCLCQTQSRWRNDAAAPSSCIILAQKSFAIAGTMAFLLEKVATDPDEDRCSWLLRLAYVLDFIETNSDKCCGAIAPINAVKSTSSETLSSGKREPKWNDFVQAIHSRKLIKAELMAVFFEILVGRLATKEQDRRQGCQARFIRNPNIFNSITQLLSVSDAGAWKTAMNNLSYLLENESCNADAIMLNKNWLRLILGLLKLPQVAVLSCRNSKNFLEVIGNDDTSFCFKMIINVLSIILLRVLWTKRDGTRYMLKQTIDTIEDEFGYGDMESAALVRIVLYVLSNRLRHFSVHQLQDNPVALPNVIKLIEAIEQFIFYSVGYPKYSVEYHDIVLHTALDGNADADKDLLDAAVLLCEFVHRYTFYNKDIPNSLSEQKPMLNRVRDYLALFSDIACLFAVHNAPIPLLVSTSLVKKAYLKAGIGHKLPRVKNLDVAQLRSLLTEREAAKAQRLQVAQDIELRFPERTSSDSNIRTRDYTLPNFERSPSLTRDSIEPPPGTTIAPRSYSRRMRFMLKSYGSLSDAQSAAERHSGRVRPVYIVEKGCERTRKGDADHLLYAEKGDLVVLMSPHTNSKMMLGSCRNRTGFIPKSCLNLKPVGFEVDVQVQKTDSSSMHDRATKKLIAASPSIITTFKMSSEDSGSSEVPDVIVDESASNIATYKYGHADPYETSIASATSSIKGDSRGSLDSFGSNSLIVSSIPRPGFTSRKDHASEQLQERASHSKTGSFGGSSLALIAEMNSLKFGIEDAESQGGSVKVVTKRNSLYSLNKQGKHRYSEIESIGFIVGIAQSQLELVNAEAAAVFLEIGNDMSEIPAELRLNQADIDSVKSKLDRELEFCQICKTSILKYEDIYRLDDGILCKFHYIEKGPPCSVCWGPLTNHNDSCRISNGTRAHNSCAVCSECLTHSNGETMIEWKEEMYCKNDFLDLFRRSCSACSNPTEKDFCSIGGKSFHRQCIACFQCHAFLGDGESQIVMMRTGDQIYCEKHAREAMLSLCCSICQLEIHSDQNASTLNIAPYRFHWECASCSVCGKNAVMDSPESYHIINHNPVSIVCHQDYIQLSTIVECPSCKNTIEMGQNRTLVAGTPYHLDCLRCSICQTSLLHRTIYEHNGKLICHSDYDAMRATIKEGKVSLCEACGELIRSTRKGVKVKGRKMHQDCVKCSVCDEKLGTVGHIVFIHRKKLLCEKHHLEIGGGSES</sequence>
<feature type="region of interest" description="Disordered" evidence="8">
    <location>
        <begin position="772"/>
        <end position="797"/>
    </location>
</feature>
<feature type="region of interest" description="Disordered" evidence="8">
    <location>
        <begin position="553"/>
        <end position="574"/>
    </location>
</feature>
<evidence type="ECO:0000259" key="9">
    <source>
        <dbReference type="PROSITE" id="PS50002"/>
    </source>
</evidence>
<evidence type="ECO:0000256" key="7">
    <source>
        <dbReference type="PROSITE-ProRule" id="PRU00192"/>
    </source>
</evidence>
<dbReference type="AlphaFoldDB" id="A0A0H5R6S1"/>
<dbReference type="SUPFAM" id="SSF57716">
    <property type="entry name" value="Glucocorticoid receptor-like (DNA-binding domain)"/>
    <property type="match status" value="2"/>
</dbReference>
<dbReference type="InterPro" id="IPR031570">
    <property type="entry name" value="NBEA/BDCP_DUF4704"/>
</dbReference>
<dbReference type="PANTHER" id="PTHR24205:SF16">
    <property type="entry name" value="GH01042P-RELATED"/>
    <property type="match status" value="1"/>
</dbReference>
<evidence type="ECO:0000256" key="1">
    <source>
        <dbReference type="ARBA" id="ARBA00022443"/>
    </source>
</evidence>
<dbReference type="PANTHER" id="PTHR24205">
    <property type="entry name" value="FOUR AND A HALF LIM DOMAINS PROTEIN"/>
    <property type="match status" value="1"/>
</dbReference>
<proteinExistence type="predicted"/>
<keyword evidence="2 6" id="KW-0479">Metal-binding</keyword>
<evidence type="ECO:0000256" key="6">
    <source>
        <dbReference type="PROSITE-ProRule" id="PRU00125"/>
    </source>
</evidence>